<dbReference type="RefSeq" id="WP_147034346.1">
    <property type="nucleotide sequence ID" value="NZ_CP042436.1"/>
</dbReference>
<sequence length="101" mass="12002">MLVYNETFIIDDALEQEWLQWIKTNHIPAVLGTGAFDSYKLLFIMDSPNEGVTYCLQFHTDTVERYSDFHYKHMDAIHAVHNTQFEERFALFHTLMEEVEI</sequence>
<evidence type="ECO:0000313" key="1">
    <source>
        <dbReference type="EMBL" id="QEC65521.1"/>
    </source>
</evidence>
<proteinExistence type="predicted"/>
<gene>
    <name evidence="1" type="ORF">FRZ54_24100</name>
</gene>
<dbReference type="EMBL" id="CP042436">
    <property type="protein sequence ID" value="QEC65521.1"/>
    <property type="molecule type" value="Genomic_DNA"/>
</dbReference>
<protein>
    <submittedName>
        <fullName evidence="1">DUF4286 family protein</fullName>
    </submittedName>
</protein>
<organism evidence="1 2">
    <name type="scientific">Mucilaginibacter ginsenosidivorans</name>
    <dbReference type="NCBI Taxonomy" id="398053"/>
    <lineage>
        <taxon>Bacteria</taxon>
        <taxon>Pseudomonadati</taxon>
        <taxon>Bacteroidota</taxon>
        <taxon>Sphingobacteriia</taxon>
        <taxon>Sphingobacteriales</taxon>
        <taxon>Sphingobacteriaceae</taxon>
        <taxon>Mucilaginibacter</taxon>
    </lineage>
</organism>
<keyword evidence="2" id="KW-1185">Reference proteome</keyword>
<accession>A0A5B8V485</accession>
<dbReference type="KEGG" id="mgin:FRZ54_24100"/>
<evidence type="ECO:0000313" key="2">
    <source>
        <dbReference type="Proteomes" id="UP000321479"/>
    </source>
</evidence>
<dbReference type="AlphaFoldDB" id="A0A5B8V485"/>
<name>A0A5B8V485_9SPHI</name>
<dbReference type="InterPro" id="IPR025563">
    <property type="entry name" value="DUF4286"/>
</dbReference>
<dbReference type="Proteomes" id="UP000321479">
    <property type="component" value="Chromosome"/>
</dbReference>
<dbReference type="OrthoDB" id="1121837at2"/>
<dbReference type="Pfam" id="PF14114">
    <property type="entry name" value="DUF4286"/>
    <property type="match status" value="1"/>
</dbReference>
<reference evidence="1 2" key="1">
    <citation type="journal article" date="2017" name="Curr. Microbiol.">
        <title>Mucilaginibacter ginsenosidivorans sp. nov., Isolated from Soil of Ginseng Field.</title>
        <authorList>
            <person name="Kim M.M."/>
            <person name="Siddiqi M.Z."/>
            <person name="Im W.T."/>
        </authorList>
    </citation>
    <scope>NUCLEOTIDE SEQUENCE [LARGE SCALE GENOMIC DNA]</scope>
    <source>
        <strain evidence="1 2">Gsoil 3017</strain>
    </source>
</reference>